<name>A0ACB6QI46_9PLEO</name>
<evidence type="ECO:0000313" key="2">
    <source>
        <dbReference type="Proteomes" id="UP000799755"/>
    </source>
</evidence>
<proteinExistence type="predicted"/>
<keyword evidence="2" id="KW-1185">Reference proteome</keyword>
<sequence>MSAKKCSRIDLKVSSLQIQTRKCLPSADEFNNQLMYPWSVSRSLHQRQPFAGVVRNMIGEYAHENAQLLNVRIFQTLHGKTKYVLVPRIYYRKYSKQERMVSTRSGMDHVITPHDAYAPRAPPEISLANLLPALPTPYAVHTLKEPIQYIECFSIEYISVKTKPLLKHMYKWVNNHYAALKSAKGPTDFTTAQQPPINIDKLRLFPNRTLNS</sequence>
<comment type="caution">
    <text evidence="1">The sequence shown here is derived from an EMBL/GenBank/DDBJ whole genome shotgun (WGS) entry which is preliminary data.</text>
</comment>
<dbReference type="Proteomes" id="UP000799755">
    <property type="component" value="Unassembled WGS sequence"/>
</dbReference>
<reference evidence="1" key="1">
    <citation type="journal article" date="2020" name="Stud. Mycol.">
        <title>101 Dothideomycetes genomes: a test case for predicting lifestyles and emergence of pathogens.</title>
        <authorList>
            <person name="Haridas S."/>
            <person name="Albert R."/>
            <person name="Binder M."/>
            <person name="Bloem J."/>
            <person name="Labutti K."/>
            <person name="Salamov A."/>
            <person name="Andreopoulos B."/>
            <person name="Baker S."/>
            <person name="Barry K."/>
            <person name="Bills G."/>
            <person name="Bluhm B."/>
            <person name="Cannon C."/>
            <person name="Castanera R."/>
            <person name="Culley D."/>
            <person name="Daum C."/>
            <person name="Ezra D."/>
            <person name="Gonzalez J."/>
            <person name="Henrissat B."/>
            <person name="Kuo A."/>
            <person name="Liang C."/>
            <person name="Lipzen A."/>
            <person name="Lutzoni F."/>
            <person name="Magnuson J."/>
            <person name="Mondo S."/>
            <person name="Nolan M."/>
            <person name="Ohm R."/>
            <person name="Pangilinan J."/>
            <person name="Park H.-J."/>
            <person name="Ramirez L."/>
            <person name="Alfaro M."/>
            <person name="Sun H."/>
            <person name="Tritt A."/>
            <person name="Yoshinaga Y."/>
            <person name="Zwiers L.-H."/>
            <person name="Turgeon B."/>
            <person name="Goodwin S."/>
            <person name="Spatafora J."/>
            <person name="Crous P."/>
            <person name="Grigoriev I."/>
        </authorList>
    </citation>
    <scope>NUCLEOTIDE SEQUENCE</scope>
    <source>
        <strain evidence="1">ATCC 200398</strain>
    </source>
</reference>
<gene>
    <name evidence="1" type="ORF">BDR25DRAFT_360342</name>
</gene>
<protein>
    <submittedName>
        <fullName evidence="1">Uncharacterized protein</fullName>
    </submittedName>
</protein>
<evidence type="ECO:0000313" key="1">
    <source>
        <dbReference type="EMBL" id="KAF2465816.1"/>
    </source>
</evidence>
<organism evidence="1 2">
    <name type="scientific">Lindgomyces ingoldianus</name>
    <dbReference type="NCBI Taxonomy" id="673940"/>
    <lineage>
        <taxon>Eukaryota</taxon>
        <taxon>Fungi</taxon>
        <taxon>Dikarya</taxon>
        <taxon>Ascomycota</taxon>
        <taxon>Pezizomycotina</taxon>
        <taxon>Dothideomycetes</taxon>
        <taxon>Pleosporomycetidae</taxon>
        <taxon>Pleosporales</taxon>
        <taxon>Lindgomycetaceae</taxon>
        <taxon>Lindgomyces</taxon>
    </lineage>
</organism>
<dbReference type="EMBL" id="MU003528">
    <property type="protein sequence ID" value="KAF2465816.1"/>
    <property type="molecule type" value="Genomic_DNA"/>
</dbReference>
<accession>A0ACB6QI46</accession>